<evidence type="ECO:0000313" key="12">
    <source>
        <dbReference type="EMBL" id="BET44482.1"/>
    </source>
</evidence>
<evidence type="ECO:0000256" key="3">
    <source>
        <dbReference type="ARBA" id="ARBA00004887"/>
    </source>
</evidence>
<feature type="repeat" description="Lumazine-binding" evidence="10">
    <location>
        <begin position="98"/>
        <end position="195"/>
    </location>
</feature>
<dbReference type="GO" id="GO:0004746">
    <property type="term" value="F:riboflavin synthase activity"/>
    <property type="evidence" value="ECO:0007669"/>
    <property type="project" value="UniProtKB-UniRule"/>
</dbReference>
<dbReference type="NCBIfam" id="TIGR00187">
    <property type="entry name" value="ribE"/>
    <property type="match status" value="1"/>
</dbReference>
<dbReference type="EC" id="2.5.1.9" evidence="4 9"/>
<sequence length="211" mass="24006">MFTGIIQGIGTIIDIQYNNNIANYIIKFPKNLITDLKIGDSVANDGCCLSVTKINNDNIHFDLIEETLKITSFQYAKIGDHVNLERALRYGYEVGGHIISGHIISIAEIIKIDKIYNSICMHFDIKNKKFLKYFFYKGFIAIDGMSLTISKIYKNCFCVELIPLTTLKTTIVHKNIGDFVNIEIDANTQSTVDTIERIYFKCSKESKLNQL</sequence>
<dbReference type="Pfam" id="PF00677">
    <property type="entry name" value="Lum_binding"/>
    <property type="match status" value="2"/>
</dbReference>
<evidence type="ECO:0000256" key="2">
    <source>
        <dbReference type="ARBA" id="ARBA00002803"/>
    </source>
</evidence>
<reference evidence="12" key="1">
    <citation type="journal article" date="2023" name="Front. Microbiol.">
        <title>Genome analysis of Candidatus Aschnera chinzeii, the bacterial endosymbiont of the blood-sucking bat fly Penicillidia jenynsii (Insecta: Diptera: Nycteribiidae).</title>
        <authorList>
            <person name="Koga R."/>
            <person name="Moriyama M."/>
            <person name="Nozaki T."/>
            <person name="Fukatsu T."/>
        </authorList>
    </citation>
    <scope>NUCLEOTIDE SEQUENCE</scope>
    <source>
        <strain evidence="12">Kw-01</strain>
    </source>
</reference>
<evidence type="ECO:0000256" key="8">
    <source>
        <dbReference type="ARBA" id="ARBA00022737"/>
    </source>
</evidence>
<dbReference type="InterPro" id="IPR026017">
    <property type="entry name" value="Lumazine-bd_dom"/>
</dbReference>
<dbReference type="FunFam" id="2.40.30.20:FF:000003">
    <property type="entry name" value="Riboflavin synthase, alpha subunit"/>
    <property type="match status" value="1"/>
</dbReference>
<dbReference type="PROSITE" id="PS51177">
    <property type="entry name" value="LUMAZINE_BIND"/>
    <property type="match status" value="2"/>
</dbReference>
<dbReference type="PANTHER" id="PTHR21098:SF0">
    <property type="entry name" value="RIBOFLAVIN SYNTHASE"/>
    <property type="match status" value="1"/>
</dbReference>
<dbReference type="SUPFAM" id="SSF63380">
    <property type="entry name" value="Riboflavin synthase domain-like"/>
    <property type="match status" value="2"/>
</dbReference>
<evidence type="ECO:0000259" key="11">
    <source>
        <dbReference type="PROSITE" id="PS51177"/>
    </source>
</evidence>
<evidence type="ECO:0000256" key="6">
    <source>
        <dbReference type="ARBA" id="ARBA00022619"/>
    </source>
</evidence>
<accession>A0AAT9G440</accession>
<evidence type="ECO:0000256" key="1">
    <source>
        <dbReference type="ARBA" id="ARBA00000968"/>
    </source>
</evidence>
<dbReference type="PIRSF" id="PIRSF000498">
    <property type="entry name" value="Riboflavin_syn_A"/>
    <property type="match status" value="1"/>
</dbReference>
<evidence type="ECO:0000256" key="5">
    <source>
        <dbReference type="ARBA" id="ARBA00013950"/>
    </source>
</evidence>
<evidence type="ECO:0000256" key="10">
    <source>
        <dbReference type="PROSITE-ProRule" id="PRU00524"/>
    </source>
</evidence>
<evidence type="ECO:0000256" key="4">
    <source>
        <dbReference type="ARBA" id="ARBA00012827"/>
    </source>
</evidence>
<dbReference type="AlphaFoldDB" id="A0AAT9G440"/>
<dbReference type="EMBL" id="AP028961">
    <property type="protein sequence ID" value="BET44482.1"/>
    <property type="molecule type" value="Genomic_DNA"/>
</dbReference>
<comment type="catalytic activity">
    <reaction evidence="1">
        <text>2 6,7-dimethyl-8-(1-D-ribityl)lumazine + H(+) = 5-amino-6-(D-ribitylamino)uracil + riboflavin</text>
        <dbReference type="Rhea" id="RHEA:20772"/>
        <dbReference type="ChEBI" id="CHEBI:15378"/>
        <dbReference type="ChEBI" id="CHEBI:15934"/>
        <dbReference type="ChEBI" id="CHEBI:57986"/>
        <dbReference type="ChEBI" id="CHEBI:58201"/>
        <dbReference type="EC" id="2.5.1.9"/>
    </reaction>
</comment>
<dbReference type="NCBIfam" id="NF006767">
    <property type="entry name" value="PRK09289.1"/>
    <property type="match status" value="1"/>
</dbReference>
<evidence type="ECO:0000256" key="7">
    <source>
        <dbReference type="ARBA" id="ARBA00022679"/>
    </source>
</evidence>
<proteinExistence type="predicted"/>
<dbReference type="GO" id="GO:0005829">
    <property type="term" value="C:cytosol"/>
    <property type="evidence" value="ECO:0007669"/>
    <property type="project" value="TreeGrafter"/>
</dbReference>
<dbReference type="InterPro" id="IPR023366">
    <property type="entry name" value="ATP_synth_asu-like_sf"/>
</dbReference>
<name>A0AAT9G440_9ENTR</name>
<dbReference type="Gene3D" id="2.40.30.20">
    <property type="match status" value="2"/>
</dbReference>
<dbReference type="CDD" id="cd00402">
    <property type="entry name" value="Riboflavin_synthase_like"/>
    <property type="match status" value="1"/>
</dbReference>
<feature type="domain" description="Lumazine-binding" evidence="11">
    <location>
        <begin position="1"/>
        <end position="97"/>
    </location>
</feature>
<keyword evidence="6" id="KW-0686">Riboflavin biosynthesis</keyword>
<dbReference type="InterPro" id="IPR017938">
    <property type="entry name" value="Riboflavin_synthase-like_b-brl"/>
</dbReference>
<comment type="function">
    <text evidence="2">Catalyzes the dismutation of two molecules of 6,7-dimethyl-8-ribityllumazine, resulting in the formation of riboflavin and 5-amino-6-(D-ribitylamino)uracil.</text>
</comment>
<comment type="pathway">
    <text evidence="3">Cofactor biosynthesis; riboflavin biosynthesis; riboflavin from 2-hydroxy-3-oxobutyl phosphate and 5-amino-6-(D-ribitylamino)uracil: step 2/2.</text>
</comment>
<keyword evidence="7" id="KW-0808">Transferase</keyword>
<dbReference type="PANTHER" id="PTHR21098">
    <property type="entry name" value="RIBOFLAVIN SYNTHASE ALPHA CHAIN"/>
    <property type="match status" value="1"/>
</dbReference>
<dbReference type="GO" id="GO:0009231">
    <property type="term" value="P:riboflavin biosynthetic process"/>
    <property type="evidence" value="ECO:0007669"/>
    <property type="project" value="UniProtKB-KW"/>
</dbReference>
<reference evidence="12" key="2">
    <citation type="submission" date="2023-10" db="EMBL/GenBank/DDBJ databases">
        <authorList>
            <person name="Koga R."/>
            <person name="Fukatsu T."/>
        </authorList>
    </citation>
    <scope>NUCLEOTIDE SEQUENCE</scope>
    <source>
        <strain evidence="12">Kw-01</strain>
    </source>
</reference>
<dbReference type="InterPro" id="IPR001783">
    <property type="entry name" value="Lumazine-bd"/>
</dbReference>
<organism evidence="12">
    <name type="scientific">Candidatus Aschnera chinzeii</name>
    <dbReference type="NCBI Taxonomy" id="1485666"/>
    <lineage>
        <taxon>Bacteria</taxon>
        <taxon>Pseudomonadati</taxon>
        <taxon>Pseudomonadota</taxon>
        <taxon>Gammaproteobacteria</taxon>
        <taxon>Enterobacterales</taxon>
        <taxon>Enterobacteriaceae</taxon>
        <taxon>Candidatus Aschnera</taxon>
    </lineage>
</organism>
<feature type="repeat" description="Lumazine-binding" evidence="10">
    <location>
        <begin position="1"/>
        <end position="97"/>
    </location>
</feature>
<keyword evidence="8" id="KW-0677">Repeat</keyword>
<feature type="domain" description="Lumazine-binding" evidence="11">
    <location>
        <begin position="98"/>
        <end position="195"/>
    </location>
</feature>
<protein>
    <recommendedName>
        <fullName evidence="5 9">Riboflavin synthase</fullName>
        <ecNumber evidence="4 9">2.5.1.9</ecNumber>
    </recommendedName>
</protein>
<dbReference type="NCBIfam" id="NF009566">
    <property type="entry name" value="PRK13020.1"/>
    <property type="match status" value="1"/>
</dbReference>
<gene>
    <name evidence="12" type="ORF">ACHINZ_1520</name>
</gene>
<evidence type="ECO:0000256" key="9">
    <source>
        <dbReference type="NCBIfam" id="TIGR00187"/>
    </source>
</evidence>